<dbReference type="Gene3D" id="1.20.1250.20">
    <property type="entry name" value="MFS general substrate transporter like domains"/>
    <property type="match status" value="1"/>
</dbReference>
<evidence type="ECO:0000313" key="10">
    <source>
        <dbReference type="EMBL" id="KAF4466025.1"/>
    </source>
</evidence>
<evidence type="ECO:0000259" key="9">
    <source>
        <dbReference type="PROSITE" id="PS50850"/>
    </source>
</evidence>
<dbReference type="FunFam" id="1.20.1250.20:FF:000061">
    <property type="entry name" value="MFS sugar transporter"/>
    <property type="match status" value="1"/>
</dbReference>
<keyword evidence="4 8" id="KW-0812">Transmembrane</keyword>
<dbReference type="Pfam" id="PF00083">
    <property type="entry name" value="Sugar_tr"/>
    <property type="match status" value="1"/>
</dbReference>
<dbReference type="SUPFAM" id="SSF103473">
    <property type="entry name" value="MFS general substrate transporter"/>
    <property type="match status" value="1"/>
</dbReference>
<feature type="transmembrane region" description="Helical" evidence="8">
    <location>
        <begin position="361"/>
        <end position="386"/>
    </location>
</feature>
<evidence type="ECO:0000256" key="7">
    <source>
        <dbReference type="SAM" id="MobiDB-lite"/>
    </source>
</evidence>
<feature type="region of interest" description="Disordered" evidence="7">
    <location>
        <begin position="523"/>
        <end position="544"/>
    </location>
</feature>
<feature type="compositionally biased region" description="Basic and acidic residues" evidence="7">
    <location>
        <begin position="526"/>
        <end position="544"/>
    </location>
</feature>
<comment type="similarity">
    <text evidence="2">Belongs to the major facilitator superfamily. Sugar transporter (TC 2.A.1.1) family.</text>
</comment>
<dbReference type="InterPro" id="IPR020846">
    <property type="entry name" value="MFS_dom"/>
</dbReference>
<dbReference type="InterPro" id="IPR005828">
    <property type="entry name" value="MFS_sugar_transport-like"/>
</dbReference>
<proteinExistence type="inferred from homology"/>
<evidence type="ECO:0000256" key="8">
    <source>
        <dbReference type="SAM" id="Phobius"/>
    </source>
</evidence>
<feature type="transmembrane region" description="Helical" evidence="8">
    <location>
        <begin position="460"/>
        <end position="481"/>
    </location>
</feature>
<dbReference type="InterPro" id="IPR050360">
    <property type="entry name" value="MFS_Sugar_Transporters"/>
</dbReference>
<protein>
    <submittedName>
        <fullName evidence="10">General substrate transporter</fullName>
    </submittedName>
</protein>
<feature type="transmembrane region" description="Helical" evidence="8">
    <location>
        <begin position="12"/>
        <end position="35"/>
    </location>
</feature>
<evidence type="ECO:0000256" key="2">
    <source>
        <dbReference type="ARBA" id="ARBA00010992"/>
    </source>
</evidence>
<keyword evidence="5 8" id="KW-1133">Transmembrane helix</keyword>
<dbReference type="GO" id="GO:0005351">
    <property type="term" value="F:carbohydrate:proton symporter activity"/>
    <property type="evidence" value="ECO:0007669"/>
    <property type="project" value="TreeGrafter"/>
</dbReference>
<evidence type="ECO:0000256" key="4">
    <source>
        <dbReference type="ARBA" id="ARBA00022692"/>
    </source>
</evidence>
<evidence type="ECO:0000256" key="1">
    <source>
        <dbReference type="ARBA" id="ARBA00004141"/>
    </source>
</evidence>
<evidence type="ECO:0000256" key="3">
    <source>
        <dbReference type="ARBA" id="ARBA00022448"/>
    </source>
</evidence>
<dbReference type="GO" id="GO:0016020">
    <property type="term" value="C:membrane"/>
    <property type="evidence" value="ECO:0007669"/>
    <property type="project" value="UniProtKB-SubCell"/>
</dbReference>
<comment type="subcellular location">
    <subcellularLocation>
        <location evidence="1">Membrane</location>
        <topology evidence="1">Multi-pass membrane protein</topology>
    </subcellularLocation>
</comment>
<dbReference type="InterPro" id="IPR005829">
    <property type="entry name" value="Sugar_transporter_CS"/>
</dbReference>
<dbReference type="PROSITE" id="PS51257">
    <property type="entry name" value="PROKAR_LIPOPROTEIN"/>
    <property type="match status" value="1"/>
</dbReference>
<feature type="transmembrane region" description="Helical" evidence="8">
    <location>
        <begin position="335"/>
        <end position="355"/>
    </location>
</feature>
<dbReference type="Proteomes" id="UP000554235">
    <property type="component" value="Unassembled WGS sequence"/>
</dbReference>
<evidence type="ECO:0000256" key="6">
    <source>
        <dbReference type="ARBA" id="ARBA00023136"/>
    </source>
</evidence>
<evidence type="ECO:0000313" key="11">
    <source>
        <dbReference type="Proteomes" id="UP000554235"/>
    </source>
</evidence>
<dbReference type="OrthoDB" id="6339427at2759"/>
<evidence type="ECO:0000256" key="5">
    <source>
        <dbReference type="ARBA" id="ARBA00022989"/>
    </source>
</evidence>
<accession>A0A8H4LCZ5</accession>
<gene>
    <name evidence="10" type="ORF">FALBO_7123</name>
</gene>
<feature type="transmembrane region" description="Helical" evidence="8">
    <location>
        <begin position="200"/>
        <end position="222"/>
    </location>
</feature>
<dbReference type="PRINTS" id="PR00171">
    <property type="entry name" value="SUGRTRNSPORT"/>
</dbReference>
<keyword evidence="11" id="KW-1185">Reference proteome</keyword>
<sequence length="544" mass="61049">MGKSSEKKPFFGFRGGWLTFWITVACATDMTLFGYDQGVFSGVVVTQDFLKLHNLEGPSKTNLLATVTAIYDIGCFVGAVIAFTVGERLGRKKAILLGTLIMSIGTIIKCTSYSLSQMIAGRIVLGQVTCSVTRHRTILTSLLSIGNGINTATAPIWQTETAQAKWRGKLVILEMAMNIAGFSLVNWINYGLSFVEGSVAWRFPLAFQFVFIFILFATVPWLPESPRWLIAHGRTEEAVFILACIENKDTNDPIVTAQLHEIQFSVDYEREHSVKWIDILTRRNKDQANTKPLRRLLLGANTQLMQQFEGINIMSYYMPTVLINSVGLSEKMARLLSACNSVSYLVFSSAAVLLVERWGRRGLMLLSTAGQLLSFLVITILLRYAVGDNKEKFGSASVAFFFLFFISFGLGMLGVPWLYPTEINSLPMRTKGAAFATGTNWITNFIVVQVTPIGIQNLGWRFWIVWTVTNAFFLPVIYFLYPETSNRKLEDMDAYFRQDPSLIVIKDKDAVAAKRPLKYVQQEEEDIRRERGSIEPVGGEEKIL</sequence>
<feature type="domain" description="Major facilitator superfamily (MFS) profile" evidence="9">
    <location>
        <begin position="22"/>
        <end position="485"/>
    </location>
</feature>
<reference evidence="10 11" key="1">
    <citation type="submission" date="2020-01" db="EMBL/GenBank/DDBJ databases">
        <title>Identification and distribution of gene clusters putatively required for synthesis of sphingolipid metabolism inhibitors in phylogenetically diverse species of the filamentous fungus Fusarium.</title>
        <authorList>
            <person name="Kim H.-S."/>
            <person name="Busman M."/>
            <person name="Brown D.W."/>
            <person name="Divon H."/>
            <person name="Uhlig S."/>
            <person name="Proctor R.H."/>
        </authorList>
    </citation>
    <scope>NUCLEOTIDE SEQUENCE [LARGE SCALE GENOMIC DNA]</scope>
    <source>
        <strain evidence="10 11">NRRL 20459</strain>
    </source>
</reference>
<organism evidence="10 11">
    <name type="scientific">Fusarium albosuccineum</name>
    <dbReference type="NCBI Taxonomy" id="1237068"/>
    <lineage>
        <taxon>Eukaryota</taxon>
        <taxon>Fungi</taxon>
        <taxon>Dikarya</taxon>
        <taxon>Ascomycota</taxon>
        <taxon>Pezizomycotina</taxon>
        <taxon>Sordariomycetes</taxon>
        <taxon>Hypocreomycetidae</taxon>
        <taxon>Hypocreales</taxon>
        <taxon>Nectriaceae</taxon>
        <taxon>Fusarium</taxon>
        <taxon>Fusarium decemcellulare species complex</taxon>
    </lineage>
</organism>
<comment type="caution">
    <text evidence="10">The sequence shown here is derived from an EMBL/GenBank/DDBJ whole genome shotgun (WGS) entry which is preliminary data.</text>
</comment>
<dbReference type="InterPro" id="IPR036259">
    <property type="entry name" value="MFS_trans_sf"/>
</dbReference>
<dbReference type="InterPro" id="IPR003663">
    <property type="entry name" value="Sugar/inositol_transpt"/>
</dbReference>
<feature type="transmembrane region" description="Helical" evidence="8">
    <location>
        <begin position="398"/>
        <end position="419"/>
    </location>
</feature>
<feature type="transmembrane region" description="Helical" evidence="8">
    <location>
        <begin position="170"/>
        <end position="188"/>
    </location>
</feature>
<name>A0A8H4LCZ5_9HYPO</name>
<dbReference type="PROSITE" id="PS50850">
    <property type="entry name" value="MFS"/>
    <property type="match status" value="1"/>
</dbReference>
<dbReference type="PANTHER" id="PTHR48022">
    <property type="entry name" value="PLASTIDIC GLUCOSE TRANSPORTER 4"/>
    <property type="match status" value="1"/>
</dbReference>
<dbReference type="EMBL" id="JAADYS010000940">
    <property type="protein sequence ID" value="KAF4466025.1"/>
    <property type="molecule type" value="Genomic_DNA"/>
</dbReference>
<dbReference type="PANTHER" id="PTHR48022:SF26">
    <property type="entry name" value="MAJOR FACILITATOR SUPERFAMILY (MFS) PROFILE DOMAIN-CONTAINING PROTEIN-RELATED"/>
    <property type="match status" value="1"/>
</dbReference>
<dbReference type="PROSITE" id="PS00216">
    <property type="entry name" value="SUGAR_TRANSPORT_1"/>
    <property type="match status" value="1"/>
</dbReference>
<dbReference type="AlphaFoldDB" id="A0A8H4LCZ5"/>
<keyword evidence="3" id="KW-0813">Transport</keyword>
<feature type="transmembrane region" description="Helical" evidence="8">
    <location>
        <begin position="63"/>
        <end position="85"/>
    </location>
</feature>
<keyword evidence="6 8" id="KW-0472">Membrane</keyword>